<evidence type="ECO:0000259" key="15">
    <source>
        <dbReference type="PROSITE" id="PS50885"/>
    </source>
</evidence>
<dbReference type="Pfam" id="PF02518">
    <property type="entry name" value="HATPase_c"/>
    <property type="match status" value="1"/>
</dbReference>
<keyword evidence="8 16" id="KW-0418">Kinase</keyword>
<evidence type="ECO:0000256" key="4">
    <source>
        <dbReference type="ARBA" id="ARBA00022553"/>
    </source>
</evidence>
<evidence type="ECO:0000256" key="5">
    <source>
        <dbReference type="ARBA" id="ARBA00022679"/>
    </source>
</evidence>
<feature type="domain" description="Histidine kinase" evidence="14">
    <location>
        <begin position="249"/>
        <end position="459"/>
    </location>
</feature>
<sequence>MSRPTLTRKLFFRITPTILITMAIIGGFAFNSATREINNVYDAQLINDANVLWMLLHNEFDEEPRDAPPKQIADIDFNMGNQLALNEDADDYADAHMFRAWKDNKIVLFSGSTFPAEIPLQRAGFTNVHYDSEQWRIYSLPIPETQIVIEVAEKIAMRQTLVSNILLNLIFPLLILIPLIALLIWFGINSGLSTIRMLVQQIRSRSPDDLSAIPVDTLPRDLSPLGRSINQLLEDLDDSLKAERRFADHAAHQLRTPQAALKLLLQMLAQADSEKERQAIISDLVVSNEKATYLIEQLLRAARVSHQPMQLQPVALYSTVASVVAEMGNLITAKQLDTSLDGDEKALVRADEPLLRLMVSNLIENAVKYTPSGGRIRVGVTLANNFWRLSISDSGPGIAEHHREAVFQRFYRVDTPQIEGTGLGLTIVADIIKRLSGTIALKSPASGKGLLVEVLLPKA</sequence>
<keyword evidence="4" id="KW-0597">Phosphoprotein</keyword>
<dbReference type="InterPro" id="IPR036890">
    <property type="entry name" value="HATPase_C_sf"/>
</dbReference>
<evidence type="ECO:0000256" key="3">
    <source>
        <dbReference type="ARBA" id="ARBA00012438"/>
    </source>
</evidence>
<dbReference type="GO" id="GO:0000155">
    <property type="term" value="F:phosphorelay sensor kinase activity"/>
    <property type="evidence" value="ECO:0007669"/>
    <property type="project" value="InterPro"/>
</dbReference>
<organism evidence="16 17">
    <name type="scientific">Phyllobacterium myrsinacearum</name>
    <dbReference type="NCBI Taxonomy" id="28101"/>
    <lineage>
        <taxon>Bacteria</taxon>
        <taxon>Pseudomonadati</taxon>
        <taxon>Pseudomonadota</taxon>
        <taxon>Alphaproteobacteria</taxon>
        <taxon>Hyphomicrobiales</taxon>
        <taxon>Phyllobacteriaceae</taxon>
        <taxon>Phyllobacterium</taxon>
    </lineage>
</organism>
<protein>
    <recommendedName>
        <fullName evidence="3">histidine kinase</fullName>
        <ecNumber evidence="3">2.7.13.3</ecNumber>
    </recommendedName>
</protein>
<dbReference type="PRINTS" id="PR00344">
    <property type="entry name" value="BCTRLSENSOR"/>
</dbReference>
<accession>A0A839ER28</accession>
<dbReference type="EC" id="2.7.13.3" evidence="3"/>
<proteinExistence type="predicted"/>
<dbReference type="RefSeq" id="WP_182551868.1">
    <property type="nucleotide sequence ID" value="NZ_JACGXN010000013.1"/>
</dbReference>
<keyword evidence="12 13" id="KW-0472">Membrane</keyword>
<dbReference type="SUPFAM" id="SSF55874">
    <property type="entry name" value="ATPase domain of HSP90 chaperone/DNA topoisomerase II/histidine kinase"/>
    <property type="match status" value="1"/>
</dbReference>
<gene>
    <name evidence="16" type="ORF">FHW16_005000</name>
</gene>
<name>A0A839ER28_9HYPH</name>
<dbReference type="InterPro" id="IPR050428">
    <property type="entry name" value="TCS_sensor_his_kinase"/>
</dbReference>
<dbReference type="InterPro" id="IPR004358">
    <property type="entry name" value="Sig_transdc_His_kin-like_C"/>
</dbReference>
<dbReference type="InterPro" id="IPR036097">
    <property type="entry name" value="HisK_dim/P_sf"/>
</dbReference>
<evidence type="ECO:0000256" key="6">
    <source>
        <dbReference type="ARBA" id="ARBA00022692"/>
    </source>
</evidence>
<dbReference type="GO" id="GO:0005524">
    <property type="term" value="F:ATP binding"/>
    <property type="evidence" value="ECO:0007669"/>
    <property type="project" value="UniProtKB-KW"/>
</dbReference>
<dbReference type="GO" id="GO:0005886">
    <property type="term" value="C:plasma membrane"/>
    <property type="evidence" value="ECO:0007669"/>
    <property type="project" value="TreeGrafter"/>
</dbReference>
<keyword evidence="10 13" id="KW-1133">Transmembrane helix</keyword>
<evidence type="ECO:0000256" key="7">
    <source>
        <dbReference type="ARBA" id="ARBA00022741"/>
    </source>
</evidence>
<evidence type="ECO:0000256" key="11">
    <source>
        <dbReference type="ARBA" id="ARBA00023012"/>
    </source>
</evidence>
<dbReference type="EMBL" id="JACGXN010000013">
    <property type="protein sequence ID" value="MBA8881262.1"/>
    <property type="molecule type" value="Genomic_DNA"/>
</dbReference>
<feature type="transmembrane region" description="Helical" evidence="13">
    <location>
        <begin position="165"/>
        <end position="188"/>
    </location>
</feature>
<dbReference type="Pfam" id="PF00512">
    <property type="entry name" value="HisKA"/>
    <property type="match status" value="1"/>
</dbReference>
<dbReference type="PROSITE" id="PS50109">
    <property type="entry name" value="HIS_KIN"/>
    <property type="match status" value="1"/>
</dbReference>
<dbReference type="Gene3D" id="1.10.287.130">
    <property type="match status" value="1"/>
</dbReference>
<dbReference type="AlphaFoldDB" id="A0A839ER28"/>
<dbReference type="InterPro" id="IPR003594">
    <property type="entry name" value="HATPase_dom"/>
</dbReference>
<dbReference type="CDD" id="cd00082">
    <property type="entry name" value="HisKA"/>
    <property type="match status" value="1"/>
</dbReference>
<dbReference type="PANTHER" id="PTHR45436">
    <property type="entry name" value="SENSOR HISTIDINE KINASE YKOH"/>
    <property type="match status" value="1"/>
</dbReference>
<evidence type="ECO:0000256" key="2">
    <source>
        <dbReference type="ARBA" id="ARBA00004141"/>
    </source>
</evidence>
<dbReference type="InterPro" id="IPR005467">
    <property type="entry name" value="His_kinase_dom"/>
</dbReference>
<evidence type="ECO:0000256" key="8">
    <source>
        <dbReference type="ARBA" id="ARBA00022777"/>
    </source>
</evidence>
<reference evidence="16 17" key="1">
    <citation type="submission" date="2020-07" db="EMBL/GenBank/DDBJ databases">
        <title>Genomic Encyclopedia of Type Strains, Phase IV (KMG-V): Genome sequencing to study the core and pangenomes of soil and plant-associated prokaryotes.</title>
        <authorList>
            <person name="Whitman W."/>
        </authorList>
    </citation>
    <scope>NUCLEOTIDE SEQUENCE [LARGE SCALE GENOMIC DNA]</scope>
    <source>
        <strain evidence="16 17">AN3</strain>
    </source>
</reference>
<dbReference type="SMART" id="SM00387">
    <property type="entry name" value="HATPase_c"/>
    <property type="match status" value="1"/>
</dbReference>
<dbReference type="Pfam" id="PF08521">
    <property type="entry name" value="2CSK_N"/>
    <property type="match status" value="1"/>
</dbReference>
<evidence type="ECO:0000313" key="17">
    <source>
        <dbReference type="Proteomes" id="UP000549052"/>
    </source>
</evidence>
<comment type="subcellular location">
    <subcellularLocation>
        <location evidence="2">Membrane</location>
        <topology evidence="2">Multi-pass membrane protein</topology>
    </subcellularLocation>
</comment>
<evidence type="ECO:0000313" key="16">
    <source>
        <dbReference type="EMBL" id="MBA8881262.1"/>
    </source>
</evidence>
<evidence type="ECO:0000259" key="14">
    <source>
        <dbReference type="PROSITE" id="PS50109"/>
    </source>
</evidence>
<keyword evidence="11" id="KW-0902">Two-component regulatory system</keyword>
<dbReference type="SMART" id="SM00388">
    <property type="entry name" value="HisKA"/>
    <property type="match status" value="1"/>
</dbReference>
<evidence type="ECO:0000256" key="12">
    <source>
        <dbReference type="ARBA" id="ARBA00023136"/>
    </source>
</evidence>
<feature type="domain" description="HAMP" evidence="15">
    <location>
        <begin position="189"/>
        <end position="241"/>
    </location>
</feature>
<keyword evidence="9" id="KW-0067">ATP-binding</keyword>
<dbReference type="InterPro" id="IPR003660">
    <property type="entry name" value="HAMP_dom"/>
</dbReference>
<keyword evidence="6 13" id="KW-0812">Transmembrane</keyword>
<dbReference type="PANTHER" id="PTHR45436:SF14">
    <property type="entry name" value="SENSOR PROTEIN QSEC"/>
    <property type="match status" value="1"/>
</dbReference>
<comment type="catalytic activity">
    <reaction evidence="1">
        <text>ATP + protein L-histidine = ADP + protein N-phospho-L-histidine.</text>
        <dbReference type="EC" id="2.7.13.3"/>
    </reaction>
</comment>
<keyword evidence="7" id="KW-0547">Nucleotide-binding</keyword>
<dbReference type="CDD" id="cd00075">
    <property type="entry name" value="HATPase"/>
    <property type="match status" value="1"/>
</dbReference>
<evidence type="ECO:0000256" key="13">
    <source>
        <dbReference type="SAM" id="Phobius"/>
    </source>
</evidence>
<dbReference type="Proteomes" id="UP000549052">
    <property type="component" value="Unassembled WGS sequence"/>
</dbReference>
<dbReference type="InterPro" id="IPR013727">
    <property type="entry name" value="2CSK_N"/>
</dbReference>
<comment type="caution">
    <text evidence="16">The sequence shown here is derived from an EMBL/GenBank/DDBJ whole genome shotgun (WGS) entry which is preliminary data.</text>
</comment>
<dbReference type="PROSITE" id="PS50885">
    <property type="entry name" value="HAMP"/>
    <property type="match status" value="1"/>
</dbReference>
<keyword evidence="17" id="KW-1185">Reference proteome</keyword>
<keyword evidence="5" id="KW-0808">Transferase</keyword>
<evidence type="ECO:0000256" key="9">
    <source>
        <dbReference type="ARBA" id="ARBA00022840"/>
    </source>
</evidence>
<dbReference type="InterPro" id="IPR003661">
    <property type="entry name" value="HisK_dim/P_dom"/>
</dbReference>
<dbReference type="Gene3D" id="3.30.565.10">
    <property type="entry name" value="Histidine kinase-like ATPase, C-terminal domain"/>
    <property type="match status" value="1"/>
</dbReference>
<feature type="transmembrane region" description="Helical" evidence="13">
    <location>
        <begin position="12"/>
        <end position="30"/>
    </location>
</feature>
<evidence type="ECO:0000256" key="1">
    <source>
        <dbReference type="ARBA" id="ARBA00000085"/>
    </source>
</evidence>
<dbReference type="SUPFAM" id="SSF47384">
    <property type="entry name" value="Homodimeric domain of signal transducing histidine kinase"/>
    <property type="match status" value="1"/>
</dbReference>
<evidence type="ECO:0000256" key="10">
    <source>
        <dbReference type="ARBA" id="ARBA00022989"/>
    </source>
</evidence>